<dbReference type="PANTHER" id="PTHR43773:SF1">
    <property type="entry name" value="MAGNESIUM TRANSPORTER MGTE"/>
    <property type="match status" value="1"/>
</dbReference>
<dbReference type="PANTHER" id="PTHR43773">
    <property type="entry name" value="MAGNESIUM TRANSPORTER MGTE"/>
    <property type="match status" value="1"/>
</dbReference>
<name>A0ABQ6YCQ4_9GAMM</name>
<organism evidence="2 3">
    <name type="scientific">Alcanivorax xiamenensis</name>
    <dbReference type="NCBI Taxonomy" id="1177156"/>
    <lineage>
        <taxon>Bacteria</taxon>
        <taxon>Pseudomonadati</taxon>
        <taxon>Pseudomonadota</taxon>
        <taxon>Gammaproteobacteria</taxon>
        <taxon>Oceanospirillales</taxon>
        <taxon>Alcanivoracaceae</taxon>
        <taxon>Alcanivorax</taxon>
    </lineage>
</organism>
<comment type="caution">
    <text evidence="2">The sequence shown here is derived from an EMBL/GenBank/DDBJ whole genome shotgun (WGS) entry which is preliminary data.</text>
</comment>
<dbReference type="EMBL" id="AQPF01000003">
    <property type="protein sequence ID" value="KAF0807597.1"/>
    <property type="molecule type" value="Genomic_DNA"/>
</dbReference>
<dbReference type="Pfam" id="PF00027">
    <property type="entry name" value="cNMP_binding"/>
    <property type="match status" value="1"/>
</dbReference>
<dbReference type="InterPro" id="IPR000644">
    <property type="entry name" value="CBS_dom"/>
</dbReference>
<keyword evidence="3" id="KW-1185">Reference proteome</keyword>
<evidence type="ECO:0000259" key="1">
    <source>
        <dbReference type="PROSITE" id="PS50042"/>
    </source>
</evidence>
<evidence type="ECO:0000313" key="3">
    <source>
        <dbReference type="Proteomes" id="UP000771797"/>
    </source>
</evidence>
<dbReference type="SMART" id="SM00116">
    <property type="entry name" value="CBS"/>
    <property type="match status" value="2"/>
</dbReference>
<feature type="domain" description="Cyclic nucleotide-binding" evidence="1">
    <location>
        <begin position="29"/>
        <end position="108"/>
    </location>
</feature>
<dbReference type="Gene3D" id="3.10.580.10">
    <property type="entry name" value="CBS-domain"/>
    <property type="match status" value="1"/>
</dbReference>
<dbReference type="InterPro" id="IPR014710">
    <property type="entry name" value="RmlC-like_jellyroll"/>
</dbReference>
<dbReference type="InterPro" id="IPR005105">
    <property type="entry name" value="GlnD_Uridyltrans_N"/>
</dbReference>
<dbReference type="InterPro" id="IPR006669">
    <property type="entry name" value="MgtE_transporter"/>
</dbReference>
<dbReference type="InterPro" id="IPR046342">
    <property type="entry name" value="CBS_dom_sf"/>
</dbReference>
<dbReference type="PROSITE" id="PS50042">
    <property type="entry name" value="CNMP_BINDING_3"/>
    <property type="match status" value="1"/>
</dbReference>
<dbReference type="Gene3D" id="2.60.120.10">
    <property type="entry name" value="Jelly Rolls"/>
    <property type="match status" value="1"/>
</dbReference>
<dbReference type="SUPFAM" id="SSF54631">
    <property type="entry name" value="CBS-domain pair"/>
    <property type="match status" value="1"/>
</dbReference>
<dbReference type="InterPro" id="IPR018490">
    <property type="entry name" value="cNMP-bd_dom_sf"/>
</dbReference>
<dbReference type="CDD" id="cd05401">
    <property type="entry name" value="NT_GlnE_GlnD_like"/>
    <property type="match status" value="1"/>
</dbReference>
<dbReference type="SUPFAM" id="SSF51206">
    <property type="entry name" value="cAMP-binding domain-like"/>
    <property type="match status" value="1"/>
</dbReference>
<dbReference type="InterPro" id="IPR018821">
    <property type="entry name" value="DUF294_put_nucleoTrafse_sb-bd"/>
</dbReference>
<accession>A0ABQ6YCQ4</accession>
<dbReference type="Pfam" id="PF10335">
    <property type="entry name" value="DUF294_C"/>
    <property type="match status" value="1"/>
</dbReference>
<evidence type="ECO:0000313" key="2">
    <source>
        <dbReference type="EMBL" id="KAF0807597.1"/>
    </source>
</evidence>
<dbReference type="SMART" id="SM00100">
    <property type="entry name" value="cNMP"/>
    <property type="match status" value="1"/>
</dbReference>
<sequence length="624" mass="69487">MVYPAVLFDEGMGFREDRGKVDLNFEQLPFSLLGEHGRERLGQAVEMTFLAAGTVILDAGDATDYVYVVHKGVVVELDPHAPEASARIAVYTDDDLFGAITVFNGTSRYRFKVEEEALCYLIPAELFQSLCNEEPEFADYFQARLAAKSQLLAERREGGVTLAGFMLARVSECMREPVLLPADGTIGDAATELTRHGVDSLLLEAHGRVGVITKTDLLRGLVEEELTPRSPVLGLASFSLVTVDLDEFLFAALVRMTRHQVTRVVVMAQGRALGVVELPDVLSFFSSRSYVVGLEVERAEDMDALVLASARLPELVRALMAQGVRMRFAMELMAALNGRIIARAFEFLVPQTRATQCCLMVFGSEGRGEQILKTDQDNGLILEEELNWPELRELSRAFTDTLVRLGYPRCPGGIMVSNPEWVGTLADWRRRIRRWVGQGDDAAMMRLAILADAHPVAGQVRLVERLRDLLFEHCSHDEILLSQFARPILHFATPLTLFGTLKTRDRTLDIKKGGVFPLVHGVRALSLRYRIRETNTLARLTRLVDAGHLEAEMADDLGGALSVFSELRLRQQMRSMSEPGAALDSGNQVNVAGLSSLERDMLRDALHVVNDFKKSLSRRFHLEY</sequence>
<protein>
    <submittedName>
        <fullName evidence="2">Cyclic nucleotide-binding domain-containing protein</fullName>
    </submittedName>
</protein>
<proteinExistence type="predicted"/>
<gene>
    <name evidence="2" type="ORF">A6D6_00594</name>
</gene>
<dbReference type="InterPro" id="IPR000595">
    <property type="entry name" value="cNMP-bd_dom"/>
</dbReference>
<dbReference type="Proteomes" id="UP000771797">
    <property type="component" value="Unassembled WGS sequence"/>
</dbReference>
<dbReference type="Pfam" id="PF03445">
    <property type="entry name" value="DUF294"/>
    <property type="match status" value="1"/>
</dbReference>
<dbReference type="Pfam" id="PF00571">
    <property type="entry name" value="CBS"/>
    <property type="match status" value="2"/>
</dbReference>
<reference evidence="2 3" key="1">
    <citation type="submission" date="2012-09" db="EMBL/GenBank/DDBJ databases">
        <title>Genome Sequence of alkane-degrading Bacterium Alcanivorax sp. 6-D-6.</title>
        <authorList>
            <person name="Lai Q."/>
            <person name="Shao Z."/>
        </authorList>
    </citation>
    <scope>NUCLEOTIDE SEQUENCE [LARGE SCALE GENOMIC DNA]</scope>
    <source>
        <strain evidence="2 3">6-D-6</strain>
    </source>
</reference>